<dbReference type="InterPro" id="IPR036259">
    <property type="entry name" value="MFS_trans_sf"/>
</dbReference>
<evidence type="ECO:0000256" key="6">
    <source>
        <dbReference type="ARBA" id="ARBA00023180"/>
    </source>
</evidence>
<feature type="transmembrane region" description="Helical" evidence="9">
    <location>
        <begin position="153"/>
        <end position="175"/>
    </location>
</feature>
<keyword evidence="6" id="KW-0325">Glycoprotein</keyword>
<dbReference type="SUPFAM" id="SSF103473">
    <property type="entry name" value="MFS general substrate transporter"/>
    <property type="match status" value="1"/>
</dbReference>
<sequence>MGDLLMFISGTALTWSSPEITKLSDSTSSLLKDDVSSEEYTWVSSLVTLGAAIGPFIYGYLSNKFGRKYVLLSMGVPFLISYITVAYAKTVYLFYFARLLAGLAVGGVFAILPVYVGEITTKINRGTLSATMSCAVCLGFLFSYVFGPYLSVMLFNLILAIFPALFLVLFSVVGVECPHYYLHKQQNDMAKASLQKIRAYVKNEVLEKELLEIQAKISEEGHGSIFDIFRSRGATKAFIVAVGLLIFQQFSGINAVLFYSQTIFKQTGASLEPAVCSIIIGSVQFASSLVTPLIADRFGRKTILLYSATGMILSELPLGVYSYLKDHGTNMETLSFLPIFLLTIFIFSYNSGFGPIPWIVLGEIFPNKIKTIATSLVSCINWFLAFLITKYFDTMINTFGMGQSFWAFAVFCIVATVFTHLYVVETKGKSLEEIQDILND</sequence>
<dbReference type="Gene3D" id="1.20.1250.20">
    <property type="entry name" value="MFS general substrate transporter like domains"/>
    <property type="match status" value="1"/>
</dbReference>
<feature type="transmembrane region" description="Helical" evidence="9">
    <location>
        <begin position="40"/>
        <end position="62"/>
    </location>
</feature>
<evidence type="ECO:0000313" key="11">
    <source>
        <dbReference type="EMBL" id="KAJ8932363.1"/>
    </source>
</evidence>
<feature type="transmembrane region" description="Helical" evidence="9">
    <location>
        <begin position="372"/>
        <end position="392"/>
    </location>
</feature>
<proteinExistence type="inferred from homology"/>
<dbReference type="EMBL" id="JANEYF010004054">
    <property type="protein sequence ID" value="KAJ8932363.1"/>
    <property type="molecule type" value="Genomic_DNA"/>
</dbReference>
<dbReference type="PANTHER" id="PTHR48021:SF47">
    <property type="entry name" value="GH17672P"/>
    <property type="match status" value="1"/>
</dbReference>
<evidence type="ECO:0000256" key="9">
    <source>
        <dbReference type="SAM" id="Phobius"/>
    </source>
</evidence>
<dbReference type="InterPro" id="IPR003663">
    <property type="entry name" value="Sugar/inositol_transpt"/>
</dbReference>
<comment type="caution">
    <text evidence="11">The sequence shown here is derived from an EMBL/GenBank/DDBJ whole genome shotgun (WGS) entry which is preliminary data.</text>
</comment>
<keyword evidence="4 9" id="KW-1133">Transmembrane helix</keyword>
<name>A0AAV8X068_9CUCU</name>
<dbReference type="GO" id="GO:0051119">
    <property type="term" value="F:sugar transmembrane transporter activity"/>
    <property type="evidence" value="ECO:0007669"/>
    <property type="project" value="InterPro"/>
</dbReference>
<dbReference type="PRINTS" id="PR00171">
    <property type="entry name" value="SUGRTRNSPORT"/>
</dbReference>
<keyword evidence="2" id="KW-1003">Cell membrane</keyword>
<dbReference type="PROSITE" id="PS50850">
    <property type="entry name" value="MFS"/>
    <property type="match status" value="1"/>
</dbReference>
<dbReference type="GO" id="GO:0005886">
    <property type="term" value="C:plasma membrane"/>
    <property type="evidence" value="ECO:0007669"/>
    <property type="project" value="UniProtKB-SubCell"/>
</dbReference>
<gene>
    <name evidence="11" type="ORF">NQ314_014730</name>
</gene>
<comment type="similarity">
    <text evidence="7">Belongs to the major facilitator superfamily. Sugar transporter (TC 2.A.1.1) family. Trehalose transporter subfamily.</text>
</comment>
<evidence type="ECO:0000256" key="2">
    <source>
        <dbReference type="ARBA" id="ARBA00022475"/>
    </source>
</evidence>
<dbReference type="InterPro" id="IPR005829">
    <property type="entry name" value="Sugar_transporter_CS"/>
</dbReference>
<dbReference type="NCBIfam" id="TIGR00879">
    <property type="entry name" value="SP"/>
    <property type="match status" value="1"/>
</dbReference>
<feature type="transmembrane region" description="Helical" evidence="9">
    <location>
        <begin position="336"/>
        <end position="360"/>
    </location>
</feature>
<protein>
    <recommendedName>
        <fullName evidence="10">Major facilitator superfamily (MFS) profile domain-containing protein</fullName>
    </recommendedName>
</protein>
<evidence type="ECO:0000256" key="8">
    <source>
        <dbReference type="RuleBase" id="RU003346"/>
    </source>
</evidence>
<dbReference type="InterPro" id="IPR044775">
    <property type="entry name" value="MFS_ERD6/Tret1-like"/>
</dbReference>
<dbReference type="CDD" id="cd17358">
    <property type="entry name" value="MFS_GLUT6_8_Class3_like"/>
    <property type="match status" value="1"/>
</dbReference>
<keyword evidence="3 9" id="KW-0812">Transmembrane</keyword>
<feature type="transmembrane region" description="Helical" evidence="9">
    <location>
        <begin position="303"/>
        <end position="324"/>
    </location>
</feature>
<evidence type="ECO:0000256" key="4">
    <source>
        <dbReference type="ARBA" id="ARBA00022989"/>
    </source>
</evidence>
<keyword evidence="5 9" id="KW-0472">Membrane</keyword>
<evidence type="ECO:0000256" key="3">
    <source>
        <dbReference type="ARBA" id="ARBA00022692"/>
    </source>
</evidence>
<evidence type="ECO:0000256" key="1">
    <source>
        <dbReference type="ARBA" id="ARBA00004651"/>
    </source>
</evidence>
<evidence type="ECO:0000256" key="5">
    <source>
        <dbReference type="ARBA" id="ARBA00023136"/>
    </source>
</evidence>
<evidence type="ECO:0000256" key="7">
    <source>
        <dbReference type="ARBA" id="ARBA00024348"/>
    </source>
</evidence>
<evidence type="ECO:0000259" key="10">
    <source>
        <dbReference type="PROSITE" id="PS50850"/>
    </source>
</evidence>
<dbReference type="PANTHER" id="PTHR48021">
    <property type="match status" value="1"/>
</dbReference>
<feature type="transmembrane region" description="Helical" evidence="9">
    <location>
        <begin position="94"/>
        <end position="116"/>
    </location>
</feature>
<feature type="domain" description="Major facilitator superfamily (MFS) profile" evidence="10">
    <location>
        <begin position="1"/>
        <end position="427"/>
    </location>
</feature>
<dbReference type="InterPro" id="IPR050549">
    <property type="entry name" value="MFS_Trehalose_Transporter"/>
</dbReference>
<dbReference type="PROSITE" id="PS00217">
    <property type="entry name" value="SUGAR_TRANSPORT_2"/>
    <property type="match status" value="1"/>
</dbReference>
<feature type="transmembrane region" description="Helical" evidence="9">
    <location>
        <begin position="404"/>
        <end position="424"/>
    </location>
</feature>
<comment type="subcellular location">
    <subcellularLocation>
        <location evidence="1">Cell membrane</location>
        <topology evidence="1">Multi-pass membrane protein</topology>
    </subcellularLocation>
</comment>
<feature type="transmembrane region" description="Helical" evidence="9">
    <location>
        <begin position="128"/>
        <end position="147"/>
    </location>
</feature>
<dbReference type="Proteomes" id="UP001162156">
    <property type="component" value="Unassembled WGS sequence"/>
</dbReference>
<keyword evidence="12" id="KW-1185">Reference proteome</keyword>
<reference evidence="11" key="1">
    <citation type="journal article" date="2023" name="Insect Mol. Biol.">
        <title>Genome sequencing provides insights into the evolution of gene families encoding plant cell wall-degrading enzymes in longhorned beetles.</title>
        <authorList>
            <person name="Shin N.R."/>
            <person name="Okamura Y."/>
            <person name="Kirsch R."/>
            <person name="Pauchet Y."/>
        </authorList>
    </citation>
    <scope>NUCLEOTIDE SEQUENCE</scope>
    <source>
        <strain evidence="11">RBIC_L_NR</strain>
    </source>
</reference>
<accession>A0AAV8X068</accession>
<dbReference type="AlphaFoldDB" id="A0AAV8X068"/>
<dbReference type="InterPro" id="IPR020846">
    <property type="entry name" value="MFS_dom"/>
</dbReference>
<keyword evidence="8" id="KW-0813">Transport</keyword>
<dbReference type="InterPro" id="IPR005828">
    <property type="entry name" value="MFS_sugar_transport-like"/>
</dbReference>
<dbReference type="FunFam" id="1.20.1250.20:FF:000055">
    <property type="entry name" value="Facilitated trehalose transporter Tret1-2 homolog"/>
    <property type="match status" value="1"/>
</dbReference>
<organism evidence="11 12">
    <name type="scientific">Rhamnusium bicolor</name>
    <dbReference type="NCBI Taxonomy" id="1586634"/>
    <lineage>
        <taxon>Eukaryota</taxon>
        <taxon>Metazoa</taxon>
        <taxon>Ecdysozoa</taxon>
        <taxon>Arthropoda</taxon>
        <taxon>Hexapoda</taxon>
        <taxon>Insecta</taxon>
        <taxon>Pterygota</taxon>
        <taxon>Neoptera</taxon>
        <taxon>Endopterygota</taxon>
        <taxon>Coleoptera</taxon>
        <taxon>Polyphaga</taxon>
        <taxon>Cucujiformia</taxon>
        <taxon>Chrysomeloidea</taxon>
        <taxon>Cerambycidae</taxon>
        <taxon>Lepturinae</taxon>
        <taxon>Rhagiini</taxon>
        <taxon>Rhamnusium</taxon>
    </lineage>
</organism>
<evidence type="ECO:0000313" key="12">
    <source>
        <dbReference type="Proteomes" id="UP001162156"/>
    </source>
</evidence>
<feature type="transmembrane region" description="Helical" evidence="9">
    <location>
        <begin position="271"/>
        <end position="291"/>
    </location>
</feature>
<feature type="transmembrane region" description="Helical" evidence="9">
    <location>
        <begin position="69"/>
        <end position="88"/>
    </location>
</feature>
<dbReference type="Pfam" id="PF00083">
    <property type="entry name" value="Sugar_tr"/>
    <property type="match status" value="1"/>
</dbReference>
<feature type="transmembrane region" description="Helical" evidence="9">
    <location>
        <begin position="237"/>
        <end position="259"/>
    </location>
</feature>